<evidence type="ECO:0000313" key="3">
    <source>
        <dbReference type="Proteomes" id="UP000030750"/>
    </source>
</evidence>
<evidence type="ECO:0000313" key="2">
    <source>
        <dbReference type="EMBL" id="CDJ49727.1"/>
    </source>
</evidence>
<reference evidence="2" key="1">
    <citation type="submission" date="2013-10" db="EMBL/GenBank/DDBJ databases">
        <title>Genomic analysis of the causative agents of coccidiosis in chickens.</title>
        <authorList>
            <person name="Reid A.J."/>
            <person name="Blake D."/>
            <person name="Billington K."/>
            <person name="Browne H."/>
            <person name="Dunn M."/>
            <person name="Hung S."/>
            <person name="Kawahara F."/>
            <person name="Miranda-Saavedra D."/>
            <person name="Mourier T."/>
            <person name="Nagra H."/>
            <person name="Otto T.D."/>
            <person name="Rawlings N."/>
            <person name="Sanchez A."/>
            <person name="Sanders M."/>
            <person name="Subramaniam C."/>
            <person name="Tay Y."/>
            <person name="Dear P."/>
            <person name="Doerig C."/>
            <person name="Gruber A."/>
            <person name="Parkinson J."/>
            <person name="Shirley M."/>
            <person name="Wan K.L."/>
            <person name="Berriman M."/>
            <person name="Tomley F."/>
            <person name="Pain A."/>
        </authorList>
    </citation>
    <scope>NUCLEOTIDE SEQUENCE [LARGE SCALE GENOMIC DNA]</scope>
    <source>
        <strain evidence="2">Houghton</strain>
    </source>
</reference>
<dbReference type="AlphaFoldDB" id="U6LH65"/>
<proteinExistence type="predicted"/>
<feature type="chain" id="PRO_5004674512" evidence="1">
    <location>
        <begin position="19"/>
        <end position="343"/>
    </location>
</feature>
<feature type="signal peptide" evidence="1">
    <location>
        <begin position="1"/>
        <end position="18"/>
    </location>
</feature>
<dbReference type="Proteomes" id="UP000030750">
    <property type="component" value="Unassembled WGS sequence"/>
</dbReference>
<gene>
    <name evidence="2" type="ORF">EBH_0067240</name>
</gene>
<keyword evidence="3" id="KW-1185">Reference proteome</keyword>
<sequence length="343" mass="36204">MRDCTRLLWSLIAAATLAAPLPDLHAPRLCAGASSICCSTGGGAAPQGAQVAAESPNNCEETGENVPLEACWPLGADPGNWRLVQAALKARRQLFKLRQISEGNSGREEAGAGGEAAQSPLRLGVGERQHHAHAARHLLLDLLQGLQRLARSWFVFGEAAGLFVGAQQDGGTNSMLGCTVTSPWASHLLDASIACLSGLWAVAACSQSLGLAWGGDDVGVAAGPLQRQQVLQASSCCVDILRLCAWAATVQATSSLGRMQSGIVCKELHACWNCCLSVWETVYGVICERGLGPSNYYPEGARMQPYGDTLGRSRWVHLALLQIQRLCGANNELQQLIAVAEGL</sequence>
<accession>U6LH65</accession>
<reference evidence="2" key="2">
    <citation type="submission" date="2013-10" db="EMBL/GenBank/DDBJ databases">
        <authorList>
            <person name="Aslett M."/>
        </authorList>
    </citation>
    <scope>NUCLEOTIDE SEQUENCE [LARGE SCALE GENOMIC DNA]</scope>
    <source>
        <strain evidence="2">Houghton</strain>
    </source>
</reference>
<name>U6LH65_9EIME</name>
<protein>
    <submittedName>
        <fullName evidence="2">Uncharacterized protein</fullName>
    </submittedName>
</protein>
<organism evidence="2 3">
    <name type="scientific">Eimeria brunetti</name>
    <dbReference type="NCBI Taxonomy" id="51314"/>
    <lineage>
        <taxon>Eukaryota</taxon>
        <taxon>Sar</taxon>
        <taxon>Alveolata</taxon>
        <taxon>Apicomplexa</taxon>
        <taxon>Conoidasida</taxon>
        <taxon>Coccidia</taxon>
        <taxon>Eucoccidiorida</taxon>
        <taxon>Eimeriorina</taxon>
        <taxon>Eimeriidae</taxon>
        <taxon>Eimeria</taxon>
    </lineage>
</organism>
<evidence type="ECO:0000256" key="1">
    <source>
        <dbReference type="SAM" id="SignalP"/>
    </source>
</evidence>
<dbReference type="EMBL" id="HG711822">
    <property type="protein sequence ID" value="CDJ49727.1"/>
    <property type="molecule type" value="Genomic_DNA"/>
</dbReference>
<dbReference type="VEuPathDB" id="ToxoDB:EBH_0067240"/>
<keyword evidence="1" id="KW-0732">Signal</keyword>